<comment type="caution">
    <text evidence="1">The sequence shown here is derived from an EMBL/GenBank/DDBJ whole genome shotgun (WGS) entry which is preliminary data.</text>
</comment>
<keyword evidence="2" id="KW-1185">Reference proteome</keyword>
<dbReference type="Gene3D" id="2.40.160.20">
    <property type="match status" value="1"/>
</dbReference>
<dbReference type="Proteomes" id="UP000576209">
    <property type="component" value="Unassembled WGS sequence"/>
</dbReference>
<dbReference type="RefSeq" id="WP_183494263.1">
    <property type="nucleotide sequence ID" value="NZ_JACIFF010000001.1"/>
</dbReference>
<dbReference type="InterPro" id="IPR011250">
    <property type="entry name" value="OMP/PagP_B-barrel"/>
</dbReference>
<evidence type="ECO:0008006" key="3">
    <source>
        <dbReference type="Google" id="ProtNLM"/>
    </source>
</evidence>
<sequence length="352" mass="38158">MRTYLYLLVLIFISTSGAAQIQRGDRLIVLNNSSGLVPPSPVRLGNLSVAKDPFTDQTEVGLGFDLTAGYAVLDRVLVGAATGVGVSSQDGVTGNYYLNPFARYYFLNRPDLGVFGQVGTNIGRYGNNHSALNRLDLEAGLQIPIAEGLLLTPAISYFATSGRNMVSLGAGLELLLTPSTEGKKPVGNFKKGTIALGGQNGWVRRRRRIIDLNVQVGGQYFLTDRLAGGVQLGLMFGRFAVPDNANAVRPANSYVGVDIGAGVRYYLTQQKRLVWFLDGGAGHMRQWYKSAVNPETSATNSTYLSVGGGAQYFLRDNVALEVTPQLRTYLSDDRPDRRTSTGINFGFRVMLE</sequence>
<evidence type="ECO:0000313" key="1">
    <source>
        <dbReference type="EMBL" id="MBB4078031.1"/>
    </source>
</evidence>
<protein>
    <recommendedName>
        <fullName evidence="3">Outer membrane protein beta-barrel domain-containing protein</fullName>
    </recommendedName>
</protein>
<name>A0A840DYH9_9BACT</name>
<reference evidence="1 2" key="1">
    <citation type="submission" date="2020-08" db="EMBL/GenBank/DDBJ databases">
        <title>Genomic Encyclopedia of Type Strains, Phase IV (KMG-IV): sequencing the most valuable type-strain genomes for metagenomic binning, comparative biology and taxonomic classification.</title>
        <authorList>
            <person name="Goeker M."/>
        </authorList>
    </citation>
    <scope>NUCLEOTIDE SEQUENCE [LARGE SCALE GENOMIC DNA]</scope>
    <source>
        <strain evidence="1 2">DSM 105137</strain>
    </source>
</reference>
<dbReference type="AlphaFoldDB" id="A0A840DYH9"/>
<evidence type="ECO:0000313" key="2">
    <source>
        <dbReference type="Proteomes" id="UP000576209"/>
    </source>
</evidence>
<dbReference type="SUPFAM" id="SSF56925">
    <property type="entry name" value="OMPA-like"/>
    <property type="match status" value="1"/>
</dbReference>
<organism evidence="1 2">
    <name type="scientific">Neolewinella aquimaris</name>
    <dbReference type="NCBI Taxonomy" id="1835722"/>
    <lineage>
        <taxon>Bacteria</taxon>
        <taxon>Pseudomonadati</taxon>
        <taxon>Bacteroidota</taxon>
        <taxon>Saprospiria</taxon>
        <taxon>Saprospirales</taxon>
        <taxon>Lewinellaceae</taxon>
        <taxon>Neolewinella</taxon>
    </lineage>
</organism>
<accession>A0A840DYH9</accession>
<gene>
    <name evidence="1" type="ORF">GGR28_000632</name>
</gene>
<proteinExistence type="predicted"/>
<dbReference type="EMBL" id="JACIFF010000001">
    <property type="protein sequence ID" value="MBB4078031.1"/>
    <property type="molecule type" value="Genomic_DNA"/>
</dbReference>